<organism evidence="5 6">
    <name type="scientific">Pseudonocardia yuanmonensis</name>
    <dbReference type="NCBI Taxonomy" id="1095914"/>
    <lineage>
        <taxon>Bacteria</taxon>
        <taxon>Bacillati</taxon>
        <taxon>Actinomycetota</taxon>
        <taxon>Actinomycetes</taxon>
        <taxon>Pseudonocardiales</taxon>
        <taxon>Pseudonocardiaceae</taxon>
        <taxon>Pseudonocardia</taxon>
    </lineage>
</organism>
<dbReference type="InterPro" id="IPR008920">
    <property type="entry name" value="TF_FadR/GntR_C"/>
</dbReference>
<dbReference type="SUPFAM" id="SSF46785">
    <property type="entry name" value="Winged helix' DNA-binding domain"/>
    <property type="match status" value="1"/>
</dbReference>
<dbReference type="Pfam" id="PF00392">
    <property type="entry name" value="GntR"/>
    <property type="match status" value="1"/>
</dbReference>
<comment type="caution">
    <text evidence="5">The sequence shown here is derived from an EMBL/GenBank/DDBJ whole genome shotgun (WGS) entry which is preliminary data.</text>
</comment>
<dbReference type="PANTHER" id="PTHR43537:SF24">
    <property type="entry name" value="GLUCONATE OPERON TRANSCRIPTIONAL REPRESSOR"/>
    <property type="match status" value="1"/>
</dbReference>
<proteinExistence type="predicted"/>
<dbReference type="RefSeq" id="WP_345381134.1">
    <property type="nucleotide sequence ID" value="NZ_BAABIC010000009.1"/>
</dbReference>
<dbReference type="Gene3D" id="1.10.10.10">
    <property type="entry name" value="Winged helix-like DNA-binding domain superfamily/Winged helix DNA-binding domain"/>
    <property type="match status" value="1"/>
</dbReference>
<dbReference type="CDD" id="cd07377">
    <property type="entry name" value="WHTH_GntR"/>
    <property type="match status" value="1"/>
</dbReference>
<keyword evidence="1" id="KW-0805">Transcription regulation</keyword>
<name>A0ABP8WK70_9PSEU</name>
<dbReference type="InterPro" id="IPR011711">
    <property type="entry name" value="GntR_C"/>
</dbReference>
<gene>
    <name evidence="5" type="ORF">GCM10023215_30230</name>
</gene>
<dbReference type="InterPro" id="IPR000524">
    <property type="entry name" value="Tscrpt_reg_HTH_GntR"/>
</dbReference>
<reference evidence="6" key="1">
    <citation type="journal article" date="2019" name="Int. J. Syst. Evol. Microbiol.">
        <title>The Global Catalogue of Microorganisms (GCM) 10K type strain sequencing project: providing services to taxonomists for standard genome sequencing and annotation.</title>
        <authorList>
            <consortium name="The Broad Institute Genomics Platform"/>
            <consortium name="The Broad Institute Genome Sequencing Center for Infectious Disease"/>
            <person name="Wu L."/>
            <person name="Ma J."/>
        </authorList>
    </citation>
    <scope>NUCLEOTIDE SEQUENCE [LARGE SCALE GENOMIC DNA]</scope>
    <source>
        <strain evidence="6">JCM 18055</strain>
    </source>
</reference>
<dbReference type="SMART" id="SM00345">
    <property type="entry name" value="HTH_GNTR"/>
    <property type="match status" value="1"/>
</dbReference>
<dbReference type="Gene3D" id="1.20.120.530">
    <property type="entry name" value="GntR ligand-binding domain-like"/>
    <property type="match status" value="1"/>
</dbReference>
<dbReference type="SMART" id="SM00895">
    <property type="entry name" value="FCD"/>
    <property type="match status" value="1"/>
</dbReference>
<feature type="domain" description="HTH gntR-type" evidence="4">
    <location>
        <begin position="22"/>
        <end position="89"/>
    </location>
</feature>
<dbReference type="InterPro" id="IPR036390">
    <property type="entry name" value="WH_DNA-bd_sf"/>
</dbReference>
<evidence type="ECO:0000256" key="2">
    <source>
        <dbReference type="ARBA" id="ARBA00023125"/>
    </source>
</evidence>
<evidence type="ECO:0000313" key="6">
    <source>
        <dbReference type="Proteomes" id="UP001500325"/>
    </source>
</evidence>
<dbReference type="EMBL" id="BAABIC010000009">
    <property type="protein sequence ID" value="GAA4691297.1"/>
    <property type="molecule type" value="Genomic_DNA"/>
</dbReference>
<evidence type="ECO:0000259" key="4">
    <source>
        <dbReference type="PROSITE" id="PS50949"/>
    </source>
</evidence>
<sequence>MTVSEPRWDVMGIDERAPRRAPSLAEQAYETLREWIVAGDLAPATPLSENDLARRFAISRSPLREAIRRLQDEKLLEPSGPRGFSVPPLGVQLVRDVYGVRRALETAAAESATDIPAGEVAAMRARLTEQAAEIRKGNLTPFTEGDFDFHDLFVGHCGNRLLIGHLHRLRGNIRRIMTYAGQFPGHTEASLREHEVILAAIEAGDTASLRAAVDGHLRGVTSRLVATLEEADRGR</sequence>
<keyword evidence="6" id="KW-1185">Reference proteome</keyword>
<dbReference type="InterPro" id="IPR036388">
    <property type="entry name" value="WH-like_DNA-bd_sf"/>
</dbReference>
<dbReference type="PANTHER" id="PTHR43537">
    <property type="entry name" value="TRANSCRIPTIONAL REGULATOR, GNTR FAMILY"/>
    <property type="match status" value="1"/>
</dbReference>
<evidence type="ECO:0000256" key="3">
    <source>
        <dbReference type="ARBA" id="ARBA00023163"/>
    </source>
</evidence>
<dbReference type="Proteomes" id="UP001500325">
    <property type="component" value="Unassembled WGS sequence"/>
</dbReference>
<dbReference type="Pfam" id="PF07729">
    <property type="entry name" value="FCD"/>
    <property type="match status" value="1"/>
</dbReference>
<evidence type="ECO:0000313" key="5">
    <source>
        <dbReference type="EMBL" id="GAA4691297.1"/>
    </source>
</evidence>
<evidence type="ECO:0000256" key="1">
    <source>
        <dbReference type="ARBA" id="ARBA00023015"/>
    </source>
</evidence>
<keyword evidence="3" id="KW-0804">Transcription</keyword>
<dbReference type="PROSITE" id="PS50949">
    <property type="entry name" value="HTH_GNTR"/>
    <property type="match status" value="1"/>
</dbReference>
<keyword evidence="2" id="KW-0238">DNA-binding</keyword>
<protein>
    <submittedName>
        <fullName evidence="5">GntR family transcriptional regulator</fullName>
    </submittedName>
</protein>
<dbReference type="SUPFAM" id="SSF48008">
    <property type="entry name" value="GntR ligand-binding domain-like"/>
    <property type="match status" value="1"/>
</dbReference>
<accession>A0ABP8WK70</accession>